<feature type="domain" description="ABC transmembrane type-1" evidence="12">
    <location>
        <begin position="748"/>
        <end position="960"/>
    </location>
</feature>
<keyword evidence="9 10" id="KW-0472">Membrane</keyword>
<dbReference type="Pfam" id="PF00005">
    <property type="entry name" value="ABC_tran"/>
    <property type="match status" value="2"/>
</dbReference>
<keyword evidence="8 10" id="KW-1133">Transmembrane helix</keyword>
<feature type="transmembrane region" description="Helical" evidence="10">
    <location>
        <begin position="910"/>
        <end position="935"/>
    </location>
</feature>
<evidence type="ECO:0000256" key="6">
    <source>
        <dbReference type="ARBA" id="ARBA00022741"/>
    </source>
</evidence>
<dbReference type="PROSITE" id="PS50893">
    <property type="entry name" value="ABC_TRANSPORTER_2"/>
    <property type="match status" value="2"/>
</dbReference>
<evidence type="ECO:0008006" key="15">
    <source>
        <dbReference type="Google" id="ProtNLM"/>
    </source>
</evidence>
<evidence type="ECO:0000256" key="4">
    <source>
        <dbReference type="ARBA" id="ARBA00022692"/>
    </source>
</evidence>
<feature type="transmembrane region" description="Helical" evidence="10">
    <location>
        <begin position="277"/>
        <end position="302"/>
    </location>
</feature>
<protein>
    <recommendedName>
        <fullName evidence="15">ABC transporter</fullName>
    </recommendedName>
</protein>
<dbReference type="SUPFAM" id="SSF90123">
    <property type="entry name" value="ABC transporter transmembrane region"/>
    <property type="match status" value="2"/>
</dbReference>
<evidence type="ECO:0000256" key="5">
    <source>
        <dbReference type="ARBA" id="ARBA00022737"/>
    </source>
</evidence>
<name>A0ABR3W4M1_9PEZI</name>
<evidence type="ECO:0000313" key="13">
    <source>
        <dbReference type="EMBL" id="KAL1853122.1"/>
    </source>
</evidence>
<feature type="transmembrane region" description="Helical" evidence="10">
    <location>
        <begin position="201"/>
        <end position="221"/>
    </location>
</feature>
<dbReference type="InterPro" id="IPR027417">
    <property type="entry name" value="P-loop_NTPase"/>
</dbReference>
<dbReference type="InterPro" id="IPR003439">
    <property type="entry name" value="ABC_transporter-like_ATP-bd"/>
</dbReference>
<evidence type="ECO:0000256" key="1">
    <source>
        <dbReference type="ARBA" id="ARBA00004141"/>
    </source>
</evidence>
<keyword evidence="5" id="KW-0677">Repeat</keyword>
<feature type="domain" description="ABC transporter" evidence="11">
    <location>
        <begin position="377"/>
        <end position="635"/>
    </location>
</feature>
<feature type="transmembrane region" description="Helical" evidence="10">
    <location>
        <begin position="833"/>
        <end position="851"/>
    </location>
</feature>
<keyword evidence="7" id="KW-0067">ATP-binding</keyword>
<dbReference type="InterPro" id="IPR003593">
    <property type="entry name" value="AAA+_ATPase"/>
</dbReference>
<feature type="transmembrane region" description="Helical" evidence="10">
    <location>
        <begin position="947"/>
        <end position="969"/>
    </location>
</feature>
<feature type="domain" description="ABC transmembrane type-1" evidence="12">
    <location>
        <begin position="50"/>
        <end position="345"/>
    </location>
</feature>
<evidence type="ECO:0000313" key="14">
    <source>
        <dbReference type="Proteomes" id="UP001583177"/>
    </source>
</evidence>
<dbReference type="InterPro" id="IPR036640">
    <property type="entry name" value="ABC1_TM_sf"/>
</dbReference>
<dbReference type="InterPro" id="IPR011527">
    <property type="entry name" value="ABC1_TM_dom"/>
</dbReference>
<keyword evidence="4 10" id="KW-0812">Transmembrane</keyword>
<dbReference type="PROSITE" id="PS00211">
    <property type="entry name" value="ABC_TRANSPORTER_1"/>
    <property type="match status" value="2"/>
</dbReference>
<comment type="caution">
    <text evidence="13">The sequence shown here is derived from an EMBL/GenBank/DDBJ whole genome shotgun (WGS) entry which is preliminary data.</text>
</comment>
<comment type="subcellular location">
    <subcellularLocation>
        <location evidence="1">Membrane</location>
        <topology evidence="1">Multi-pass membrane protein</topology>
    </subcellularLocation>
</comment>
<evidence type="ECO:0000256" key="8">
    <source>
        <dbReference type="ARBA" id="ARBA00022989"/>
    </source>
</evidence>
<dbReference type="PANTHER" id="PTHR43394:SF11">
    <property type="entry name" value="ATP-BINDING CASSETTE TRANSPORTER"/>
    <property type="match status" value="1"/>
</dbReference>
<dbReference type="SMART" id="SM00382">
    <property type="entry name" value="AAA"/>
    <property type="match status" value="2"/>
</dbReference>
<feature type="transmembrane region" description="Helical" evidence="10">
    <location>
        <begin position="47"/>
        <end position="70"/>
    </location>
</feature>
<dbReference type="InterPro" id="IPR017871">
    <property type="entry name" value="ABC_transporter-like_CS"/>
</dbReference>
<evidence type="ECO:0000256" key="10">
    <source>
        <dbReference type="SAM" id="Phobius"/>
    </source>
</evidence>
<dbReference type="SUPFAM" id="SSF52540">
    <property type="entry name" value="P-loop containing nucleoside triphosphate hydrolases"/>
    <property type="match status" value="2"/>
</dbReference>
<feature type="transmembrane region" description="Helical" evidence="10">
    <location>
        <begin position="807"/>
        <end position="827"/>
    </location>
</feature>
<dbReference type="CDD" id="cd18577">
    <property type="entry name" value="ABC_6TM_Pgp_ABCB1_D1_like"/>
    <property type="match status" value="1"/>
</dbReference>
<proteinExistence type="inferred from homology"/>
<evidence type="ECO:0000256" key="7">
    <source>
        <dbReference type="ARBA" id="ARBA00022840"/>
    </source>
</evidence>
<sequence>MTSNAPGAAPAAGAETRVLGFTVQQKHMTTAFNFARIFSYATSWDKFVLILSMVAAALSGLSMPLLFLLFGKLTEEFTGFFRQGAEETEAVFTDTVNKYVLYIVYIFLAKVCLLYIANLGFRTMSLRISSAIRLAYLKALFHLPISTLDMIPPGQTAAIVTMTANSLQSGISEKLGHLCSTLSVVITGVIISLIFDWALTVVVGLGLAMVVFVYTFATGAVSTKMADIQNIDIQAASVATDALTSMKMLAACGAESKMVDRYSEVVDKTRRIGAQMACLLGVQHGLTNLTINITFAFAFWVALEMYQYQLLGASGPQSVIVVLLCVMTIASSVGQITGPLTAASQAAEACAIFHTIIDAPGTTYGTDVVEDAGAQDLVLHNVHFTYASRPEVKILDDLCLRFPAGKVTAIVGPSGSGKSTIVGILQRWYEFNGDPVVNPITLYFRHGIVAVGDRLLSQLDVKWWRNQIGLVQQDNILFNTTIYKNVEYGLIGTQWEDSSDQKKAMMIRAACQDAFADEFISQLPDGYDTMVGQSGLKLSGGQRQRIAIARAIVKQPKILILDEATSAIDVHSEQIVQTALDRASQGRTTIVIAHRLGTIKKADNIVVLSGGRVIQQGNHQDLMSQTSGPYHALATAQSVHTGDAVPADPVLAKDEGDLASSPIAQPDDAADASYFEEKAAELKSAWKHDLDGDLGDGFSDDGGSEGTLLGDADIEEGSRPIVMKKPEDGRFGSFGTLLYEQRSRWIPYTLVALGAAITRAYRKEYFGNILSKPMSFFDDSQENSIGALVGRIAADPFQLQQLLGANMAAMLVSFINVLGCVAISLAFGWKLALAAFGTSMPVIIFATVYRIRHERKLDAMGAVVFAESAAFAAESIAAMRTVSSLTMEASVCKRYDEVLRKHVKDSLREGVLSIWLFSFSDSIALLCMAFVLWLGTRLLASHEYTPFQYILVYNAVVQGALATGAWLSFGPNIAAATAAADRVLAAREDHDEDEFSTFDATSGGDELDDESEKGIALDFRNVWFSYPTRPDVPVLKGLDLQIRKGEVAAIVGSSGSGKTTVISLIERFYRAQSGDVRYNGRSIDDLDLASYRSNLSLVAQEPCLFSGSVRENILLGVNQHESSQEDELSGEERVHTAARAAGIHEFVSSLPEGYETDIGTAGVALSGGQKQRVSIARALIRNPSVLLLDEATSSLDSETERKIQEVFDAERGKRTVLMVAHRLATVQNADIIFVMSNGVVVERGNHTNLLHKRGIYYQMCQSQALDK</sequence>
<organism evidence="13 14">
    <name type="scientific">Diaporthe australafricana</name>
    <dbReference type="NCBI Taxonomy" id="127596"/>
    <lineage>
        <taxon>Eukaryota</taxon>
        <taxon>Fungi</taxon>
        <taxon>Dikarya</taxon>
        <taxon>Ascomycota</taxon>
        <taxon>Pezizomycotina</taxon>
        <taxon>Sordariomycetes</taxon>
        <taxon>Sordariomycetidae</taxon>
        <taxon>Diaporthales</taxon>
        <taxon>Diaporthaceae</taxon>
        <taxon>Diaporthe</taxon>
    </lineage>
</organism>
<reference evidence="13 14" key="1">
    <citation type="journal article" date="2024" name="IMA Fungus">
        <title>IMA Genome - F19 : A genome assembly and annotation guide to empower mycologists, including annotated draft genome sequences of Ceratocystis pirilliformis, Diaporthe australafricana, Fusarium ophioides, Paecilomyces lecythidis, and Sporothrix stenoceras.</title>
        <authorList>
            <person name="Aylward J."/>
            <person name="Wilson A.M."/>
            <person name="Visagie C.M."/>
            <person name="Spraker J."/>
            <person name="Barnes I."/>
            <person name="Buitendag C."/>
            <person name="Ceriani C."/>
            <person name="Del Mar Angel L."/>
            <person name="du Plessis D."/>
            <person name="Fuchs T."/>
            <person name="Gasser K."/>
            <person name="Kramer D."/>
            <person name="Li W."/>
            <person name="Munsamy K."/>
            <person name="Piso A."/>
            <person name="Price J.L."/>
            <person name="Sonnekus B."/>
            <person name="Thomas C."/>
            <person name="van der Nest A."/>
            <person name="van Dijk A."/>
            <person name="van Heerden A."/>
            <person name="van Vuuren N."/>
            <person name="Yilmaz N."/>
            <person name="Duong T.A."/>
            <person name="van der Merwe N.A."/>
            <person name="Wingfield M.J."/>
            <person name="Wingfield B.D."/>
        </authorList>
    </citation>
    <scope>NUCLEOTIDE SEQUENCE [LARGE SCALE GENOMIC DNA]</scope>
    <source>
        <strain evidence="13 14">CMW 18300</strain>
    </source>
</reference>
<dbReference type="Gene3D" id="1.20.1560.10">
    <property type="entry name" value="ABC transporter type 1, transmembrane domain"/>
    <property type="match status" value="2"/>
</dbReference>
<keyword evidence="14" id="KW-1185">Reference proteome</keyword>
<evidence type="ECO:0000259" key="11">
    <source>
        <dbReference type="PROSITE" id="PS50893"/>
    </source>
</evidence>
<evidence type="ECO:0000256" key="9">
    <source>
        <dbReference type="ARBA" id="ARBA00023136"/>
    </source>
</evidence>
<dbReference type="PROSITE" id="PS50929">
    <property type="entry name" value="ABC_TM1F"/>
    <property type="match status" value="2"/>
</dbReference>
<comment type="similarity">
    <text evidence="2">Belongs to the ABC transporter superfamily. ABCB family. Multidrug resistance exporter (TC 3.A.1.201) subfamily.</text>
</comment>
<dbReference type="InterPro" id="IPR039421">
    <property type="entry name" value="Type_1_exporter"/>
</dbReference>
<keyword evidence="6" id="KW-0547">Nucleotide-binding</keyword>
<evidence type="ECO:0000259" key="12">
    <source>
        <dbReference type="PROSITE" id="PS50929"/>
    </source>
</evidence>
<keyword evidence="3" id="KW-0813">Transport</keyword>
<evidence type="ECO:0000256" key="3">
    <source>
        <dbReference type="ARBA" id="ARBA00022448"/>
    </source>
</evidence>
<dbReference type="Pfam" id="PF00664">
    <property type="entry name" value="ABC_membrane"/>
    <property type="match status" value="2"/>
</dbReference>
<dbReference type="Proteomes" id="UP001583177">
    <property type="component" value="Unassembled WGS sequence"/>
</dbReference>
<feature type="transmembrane region" description="Helical" evidence="10">
    <location>
        <begin position="175"/>
        <end position="195"/>
    </location>
</feature>
<gene>
    <name evidence="13" type="ORF">Daus18300_011950</name>
</gene>
<dbReference type="PANTHER" id="PTHR43394">
    <property type="entry name" value="ATP-DEPENDENT PERMEASE MDL1, MITOCHONDRIAL"/>
    <property type="match status" value="1"/>
</dbReference>
<accession>A0ABR3W4M1</accession>
<dbReference type="EMBL" id="JAWRVE010000153">
    <property type="protein sequence ID" value="KAL1853122.1"/>
    <property type="molecule type" value="Genomic_DNA"/>
</dbReference>
<dbReference type="Gene3D" id="3.40.50.300">
    <property type="entry name" value="P-loop containing nucleotide triphosphate hydrolases"/>
    <property type="match status" value="2"/>
</dbReference>
<dbReference type="CDD" id="cd18578">
    <property type="entry name" value="ABC_6TM_Pgp_ABCB1_D2_like"/>
    <property type="match status" value="1"/>
</dbReference>
<feature type="domain" description="ABC transporter" evidence="11">
    <location>
        <begin position="1017"/>
        <end position="1262"/>
    </location>
</feature>
<feature type="transmembrane region" description="Helical" evidence="10">
    <location>
        <begin position="99"/>
        <end position="121"/>
    </location>
</feature>
<evidence type="ECO:0000256" key="2">
    <source>
        <dbReference type="ARBA" id="ARBA00007577"/>
    </source>
</evidence>